<evidence type="ECO:0000256" key="1">
    <source>
        <dbReference type="ARBA" id="ARBA00001947"/>
    </source>
</evidence>
<dbReference type="Gene3D" id="3.40.225.10">
    <property type="entry name" value="Class II aldolase/adducin N-terminal domain"/>
    <property type="match status" value="1"/>
</dbReference>
<keyword evidence="3" id="KW-0862">Zinc</keyword>
<evidence type="ECO:0000259" key="4">
    <source>
        <dbReference type="Pfam" id="PF00596"/>
    </source>
</evidence>
<evidence type="ECO:0000256" key="2">
    <source>
        <dbReference type="ARBA" id="ARBA00022723"/>
    </source>
</evidence>
<dbReference type="GO" id="GO:0019323">
    <property type="term" value="P:pentose catabolic process"/>
    <property type="evidence" value="ECO:0007669"/>
    <property type="project" value="TreeGrafter"/>
</dbReference>
<sequence length="75" mass="7844">DDVNGVVHTHSNYASSFAALGRPIPVYLTAMADEFGGPIPVGDYAQIGTEAIGKEIIRSIGDSPAILMTIGRKIS</sequence>
<accession>X1J593</accession>
<dbReference type="GO" id="GO:0046872">
    <property type="term" value="F:metal ion binding"/>
    <property type="evidence" value="ECO:0007669"/>
    <property type="project" value="UniProtKB-KW"/>
</dbReference>
<dbReference type="GO" id="GO:0016832">
    <property type="term" value="F:aldehyde-lyase activity"/>
    <property type="evidence" value="ECO:0007669"/>
    <property type="project" value="TreeGrafter"/>
</dbReference>
<comment type="caution">
    <text evidence="5">The sequence shown here is derived from an EMBL/GenBank/DDBJ whole genome shotgun (WGS) entry which is preliminary data.</text>
</comment>
<dbReference type="SUPFAM" id="SSF53639">
    <property type="entry name" value="AraD/HMP-PK domain-like"/>
    <property type="match status" value="1"/>
</dbReference>
<name>X1J593_9ZZZZ</name>
<comment type="cofactor">
    <cofactor evidence="1">
        <name>Zn(2+)</name>
        <dbReference type="ChEBI" id="CHEBI:29105"/>
    </cofactor>
</comment>
<evidence type="ECO:0000313" key="5">
    <source>
        <dbReference type="EMBL" id="GAH73469.1"/>
    </source>
</evidence>
<dbReference type="GO" id="GO:0005829">
    <property type="term" value="C:cytosol"/>
    <property type="evidence" value="ECO:0007669"/>
    <property type="project" value="TreeGrafter"/>
</dbReference>
<dbReference type="InterPro" id="IPR036409">
    <property type="entry name" value="Aldolase_II/adducin_N_sf"/>
</dbReference>
<dbReference type="InterPro" id="IPR050197">
    <property type="entry name" value="Aldolase_class_II_sugar_metab"/>
</dbReference>
<protein>
    <recommendedName>
        <fullName evidence="4">Class II aldolase/adducin N-terminal domain-containing protein</fullName>
    </recommendedName>
</protein>
<keyword evidence="2" id="KW-0479">Metal-binding</keyword>
<dbReference type="Pfam" id="PF00596">
    <property type="entry name" value="Aldolase_II"/>
    <property type="match status" value="1"/>
</dbReference>
<dbReference type="AlphaFoldDB" id="X1J593"/>
<dbReference type="PANTHER" id="PTHR22789">
    <property type="entry name" value="FUCULOSE PHOSPHATE ALDOLASE"/>
    <property type="match status" value="1"/>
</dbReference>
<dbReference type="EMBL" id="BARU01027367">
    <property type="protein sequence ID" value="GAH73469.1"/>
    <property type="molecule type" value="Genomic_DNA"/>
</dbReference>
<feature type="non-terminal residue" evidence="5">
    <location>
        <position position="1"/>
    </location>
</feature>
<gene>
    <name evidence="5" type="ORF">S03H2_43824</name>
</gene>
<dbReference type="InterPro" id="IPR001303">
    <property type="entry name" value="Aldolase_II/adducin_N"/>
</dbReference>
<organism evidence="5">
    <name type="scientific">marine sediment metagenome</name>
    <dbReference type="NCBI Taxonomy" id="412755"/>
    <lineage>
        <taxon>unclassified sequences</taxon>
        <taxon>metagenomes</taxon>
        <taxon>ecological metagenomes</taxon>
    </lineage>
</organism>
<evidence type="ECO:0000256" key="3">
    <source>
        <dbReference type="ARBA" id="ARBA00022833"/>
    </source>
</evidence>
<proteinExistence type="predicted"/>
<dbReference type="PANTHER" id="PTHR22789:SF8">
    <property type="entry name" value="L-RIBULOSE-5-PHOSPHATE 4-EPIMERASE SGBE"/>
    <property type="match status" value="1"/>
</dbReference>
<reference evidence="5" key="1">
    <citation type="journal article" date="2014" name="Front. Microbiol.">
        <title>High frequency of phylogenetically diverse reductive dehalogenase-homologous genes in deep subseafloor sedimentary metagenomes.</title>
        <authorList>
            <person name="Kawai M."/>
            <person name="Futagami T."/>
            <person name="Toyoda A."/>
            <person name="Takaki Y."/>
            <person name="Nishi S."/>
            <person name="Hori S."/>
            <person name="Arai W."/>
            <person name="Tsubouchi T."/>
            <person name="Morono Y."/>
            <person name="Uchiyama I."/>
            <person name="Ito T."/>
            <person name="Fujiyama A."/>
            <person name="Inagaki F."/>
            <person name="Takami H."/>
        </authorList>
    </citation>
    <scope>NUCLEOTIDE SEQUENCE</scope>
    <source>
        <strain evidence="5">Expedition CK06-06</strain>
    </source>
</reference>
<feature type="domain" description="Class II aldolase/adducin N-terminal" evidence="4">
    <location>
        <begin position="2"/>
        <end position="68"/>
    </location>
</feature>